<name>A0A0A9XP76_LYGHE</name>
<dbReference type="Gene3D" id="2.30.130.30">
    <property type="entry name" value="Hypothetical protein"/>
    <property type="match status" value="1"/>
</dbReference>
<dbReference type="InterPro" id="IPR039128">
    <property type="entry name" value="TRIP4-like"/>
</dbReference>
<accession>A0A0A9XP76</accession>
<protein>
    <submittedName>
        <fullName evidence="3">Activating signal cointegrator 1</fullName>
    </submittedName>
</protein>
<dbReference type="CDD" id="cd06554">
    <property type="entry name" value="ASCH_ASC-1_like"/>
    <property type="match status" value="1"/>
</dbReference>
<evidence type="ECO:0000259" key="2">
    <source>
        <dbReference type="SMART" id="SM01022"/>
    </source>
</evidence>
<dbReference type="PANTHER" id="PTHR12963:SF4">
    <property type="entry name" value="ACTIVATING SIGNAL COINTEGRATOR 1"/>
    <property type="match status" value="1"/>
</dbReference>
<dbReference type="SMART" id="SM01022">
    <property type="entry name" value="ASCH"/>
    <property type="match status" value="1"/>
</dbReference>
<reference evidence="3" key="2">
    <citation type="submission" date="2014-07" db="EMBL/GenBank/DDBJ databases">
        <authorList>
            <person name="Hull J."/>
        </authorList>
    </citation>
    <scope>NUCLEOTIDE SEQUENCE</scope>
</reference>
<dbReference type="Pfam" id="PF06221">
    <property type="entry name" value="zf-C2HC5"/>
    <property type="match status" value="1"/>
</dbReference>
<dbReference type="EMBL" id="GBHO01024694">
    <property type="protein sequence ID" value="JAG18910.1"/>
    <property type="molecule type" value="Transcribed_RNA"/>
</dbReference>
<dbReference type="GO" id="GO:0072344">
    <property type="term" value="P:rescue of stalled ribosome"/>
    <property type="evidence" value="ECO:0007669"/>
    <property type="project" value="InterPro"/>
</dbReference>
<evidence type="ECO:0000256" key="1">
    <source>
        <dbReference type="SAM" id="MobiDB-lite"/>
    </source>
</evidence>
<dbReference type="Pfam" id="PF23134">
    <property type="entry name" value="TRIP4_3rd"/>
    <property type="match status" value="1"/>
</dbReference>
<dbReference type="PANTHER" id="PTHR12963">
    <property type="entry name" value="THYROID RECEPTOR INTERACTING PROTEIN RELATED"/>
    <property type="match status" value="1"/>
</dbReference>
<dbReference type="InterPro" id="IPR015947">
    <property type="entry name" value="PUA-like_sf"/>
</dbReference>
<dbReference type="GO" id="GO:0008270">
    <property type="term" value="F:zinc ion binding"/>
    <property type="evidence" value="ECO:0007669"/>
    <property type="project" value="InterPro"/>
</dbReference>
<dbReference type="Pfam" id="PF04266">
    <property type="entry name" value="ASCH"/>
    <property type="match status" value="1"/>
</dbReference>
<dbReference type="InterPro" id="IPR056994">
    <property type="entry name" value="TRI4_N"/>
</dbReference>
<gene>
    <name evidence="3" type="primary">TRIP4_1</name>
    <name evidence="3" type="ORF">CM83_43563</name>
</gene>
<feature type="domain" description="ASCH" evidence="2">
    <location>
        <begin position="356"/>
        <end position="463"/>
    </location>
</feature>
<dbReference type="GO" id="GO:0180022">
    <property type="term" value="C:RQC-trigger complex"/>
    <property type="evidence" value="ECO:0007669"/>
    <property type="project" value="InterPro"/>
</dbReference>
<dbReference type="Pfam" id="PF23135">
    <property type="entry name" value="TRI4_N"/>
    <property type="match status" value="1"/>
</dbReference>
<organism evidence="3">
    <name type="scientific">Lygus hesperus</name>
    <name type="common">Western plant bug</name>
    <dbReference type="NCBI Taxonomy" id="30085"/>
    <lineage>
        <taxon>Eukaryota</taxon>
        <taxon>Metazoa</taxon>
        <taxon>Ecdysozoa</taxon>
        <taxon>Arthropoda</taxon>
        <taxon>Hexapoda</taxon>
        <taxon>Insecta</taxon>
        <taxon>Pterygota</taxon>
        <taxon>Neoptera</taxon>
        <taxon>Paraneoptera</taxon>
        <taxon>Hemiptera</taxon>
        <taxon>Heteroptera</taxon>
        <taxon>Panheteroptera</taxon>
        <taxon>Cimicomorpha</taxon>
        <taxon>Miridae</taxon>
        <taxon>Mirini</taxon>
        <taxon>Lygus</taxon>
    </lineage>
</organism>
<evidence type="ECO:0000313" key="3">
    <source>
        <dbReference type="EMBL" id="JAG18910.1"/>
    </source>
</evidence>
<reference evidence="3" key="1">
    <citation type="journal article" date="2014" name="PLoS ONE">
        <title>Transcriptome-Based Identification of ABC Transporters in the Western Tarnished Plant Bug Lygus hesperus.</title>
        <authorList>
            <person name="Hull J.J."/>
            <person name="Chaney K."/>
            <person name="Geib S.M."/>
            <person name="Fabrick J.A."/>
            <person name="Brent C.S."/>
            <person name="Walsh D."/>
            <person name="Lavine L.C."/>
        </authorList>
    </citation>
    <scope>NUCLEOTIDE SEQUENCE</scope>
</reference>
<dbReference type="InterPro" id="IPR007374">
    <property type="entry name" value="ASCH_domain"/>
</dbReference>
<dbReference type="GO" id="GO:0005634">
    <property type="term" value="C:nucleus"/>
    <property type="evidence" value="ECO:0007669"/>
    <property type="project" value="InterPro"/>
</dbReference>
<dbReference type="FunFam" id="2.30.130.30:FF:000006">
    <property type="entry name" value="Putative_zinc_finger_motif_-_C2HC5-type /ASCH_domain_containing_protein_-_putative"/>
    <property type="match status" value="1"/>
</dbReference>
<dbReference type="SUPFAM" id="SSF88697">
    <property type="entry name" value="PUA domain-like"/>
    <property type="match status" value="1"/>
</dbReference>
<dbReference type="InterPro" id="IPR009349">
    <property type="entry name" value="TRIP4/RQT4_C2HC5_Znf"/>
</dbReference>
<dbReference type="AlphaFoldDB" id="A0A0A9XP76"/>
<sequence>MTVPDPDLLQWVTDQLSSLLHFPATEDLAKCILMIESTRDLEDYLSTVVDVTNPQHLKFVKELIHKKQLHTQGYKKSELDNYMQVHGQEKKEKKKGQKSKNEKKPSTNSETNEPEKTNAKKKPHYVNIFSDEANRTVLLTGRHICECQATKHKLISNCLSCGRIVCQQEGAGPCLFCNSMVQPRGAQQPTAGHGDSSLESALELRDRLLEYDKSSETRTKVIDDENDYFSTNSVWLSKEQKEALKRKEEELQALKHSRARNILIDFTGRCVLDDTFRKLNEENSILDDVTDIMESMDIRGPVSNDNVDPNSTLEMEPVYDPSFHSDKTAIGSKWHNSVGKVQDKQVMEMSDNGVCLSMHQPWATLLIAGIKRHEGRSWYTAHRGRMWIAAAAKQPTPEEIEEVKNQYRLIRGDDTKFPSKYPVGCLLGCVNLVDCLAQEEYRELYPDGESDSPFVFICEDPTPCPVLFPMKGKHKIYKMESKIHQAAAKCIQRLAKK</sequence>
<dbReference type="InterPro" id="IPR056993">
    <property type="entry name" value="TRIP4_3rd_dom"/>
</dbReference>
<feature type="region of interest" description="Disordered" evidence="1">
    <location>
        <begin position="85"/>
        <end position="124"/>
    </location>
</feature>
<proteinExistence type="predicted"/>